<dbReference type="Pfam" id="PF13582">
    <property type="entry name" value="Reprolysin_3"/>
    <property type="match status" value="1"/>
</dbReference>
<dbReference type="EMBL" id="JACBZI010000001">
    <property type="protein sequence ID" value="NYI11024.1"/>
    <property type="molecule type" value="Genomic_DNA"/>
</dbReference>
<dbReference type="InterPro" id="IPR013783">
    <property type="entry name" value="Ig-like_fold"/>
</dbReference>
<dbReference type="SMART" id="SM00060">
    <property type="entry name" value="FN3"/>
    <property type="match status" value="1"/>
</dbReference>
<dbReference type="CDD" id="cd00063">
    <property type="entry name" value="FN3"/>
    <property type="match status" value="1"/>
</dbReference>
<dbReference type="SUPFAM" id="SSF49265">
    <property type="entry name" value="Fibronectin type III"/>
    <property type="match status" value="1"/>
</dbReference>
<dbReference type="GO" id="GO:0016798">
    <property type="term" value="F:hydrolase activity, acting on glycosyl bonds"/>
    <property type="evidence" value="ECO:0007669"/>
    <property type="project" value="UniProtKB-KW"/>
</dbReference>
<evidence type="ECO:0000256" key="3">
    <source>
        <dbReference type="ARBA" id="ARBA00023326"/>
    </source>
</evidence>
<dbReference type="InterPro" id="IPR036116">
    <property type="entry name" value="FN3_sf"/>
</dbReference>
<keyword evidence="2" id="KW-0326">Glycosidase</keyword>
<reference evidence="6 7" key="1">
    <citation type="submission" date="2020-07" db="EMBL/GenBank/DDBJ databases">
        <title>Sequencing the genomes of 1000 actinobacteria strains.</title>
        <authorList>
            <person name="Klenk H.-P."/>
        </authorList>
    </citation>
    <scope>NUCLEOTIDE SEQUENCE [LARGE SCALE GENOMIC DNA]</scope>
    <source>
        <strain evidence="6 7">DSM 18248</strain>
    </source>
</reference>
<dbReference type="AlphaFoldDB" id="A0A7Y9YG12"/>
<keyword evidence="3" id="KW-0624">Polysaccharide degradation</keyword>
<evidence type="ECO:0000256" key="2">
    <source>
        <dbReference type="ARBA" id="ARBA00023295"/>
    </source>
</evidence>
<protein>
    <recommendedName>
        <fullName evidence="5">Fibronectin type-III domain-containing protein</fullName>
    </recommendedName>
</protein>
<name>A0A7Y9YG12_9ACTN</name>
<dbReference type="GO" id="GO:0000272">
    <property type="term" value="P:polysaccharide catabolic process"/>
    <property type="evidence" value="ECO:0007669"/>
    <property type="project" value="UniProtKB-KW"/>
</dbReference>
<evidence type="ECO:0000313" key="7">
    <source>
        <dbReference type="Proteomes" id="UP000537326"/>
    </source>
</evidence>
<keyword evidence="2" id="KW-0378">Hydrolase</keyword>
<dbReference type="InterPro" id="IPR024079">
    <property type="entry name" value="MetalloPept_cat_dom_sf"/>
</dbReference>
<dbReference type="PANTHER" id="PTHR13817:SF166">
    <property type="entry name" value="NEURONAL IGCAM-RELATED"/>
    <property type="match status" value="1"/>
</dbReference>
<dbReference type="Gene3D" id="2.60.40.10">
    <property type="entry name" value="Immunoglobulins"/>
    <property type="match status" value="1"/>
</dbReference>
<keyword evidence="7" id="KW-1185">Reference proteome</keyword>
<evidence type="ECO:0000256" key="1">
    <source>
        <dbReference type="ARBA" id="ARBA00022737"/>
    </source>
</evidence>
<feature type="chain" id="PRO_5039137358" description="Fibronectin type-III domain-containing protein" evidence="4">
    <location>
        <begin position="24"/>
        <end position="677"/>
    </location>
</feature>
<dbReference type="PROSITE" id="PS50853">
    <property type="entry name" value="FN3"/>
    <property type="match status" value="1"/>
</dbReference>
<keyword evidence="4" id="KW-0732">Signal</keyword>
<accession>A0A7Y9YG12</accession>
<dbReference type="PANTHER" id="PTHR13817">
    <property type="entry name" value="TITIN"/>
    <property type="match status" value="1"/>
</dbReference>
<feature type="domain" description="Fibronectin type-III" evidence="5">
    <location>
        <begin position="491"/>
        <end position="583"/>
    </location>
</feature>
<dbReference type="Gene3D" id="3.40.390.10">
    <property type="entry name" value="Collagenase (Catalytic Domain)"/>
    <property type="match status" value="1"/>
</dbReference>
<evidence type="ECO:0000313" key="6">
    <source>
        <dbReference type="EMBL" id="NYI11024.1"/>
    </source>
</evidence>
<dbReference type="InterPro" id="IPR003961">
    <property type="entry name" value="FN3_dom"/>
</dbReference>
<evidence type="ECO:0000256" key="4">
    <source>
        <dbReference type="SAM" id="SignalP"/>
    </source>
</evidence>
<dbReference type="InterPro" id="IPR050964">
    <property type="entry name" value="Striated_Muscle_Regulatory"/>
</dbReference>
<dbReference type="GO" id="GO:0008237">
    <property type="term" value="F:metallopeptidase activity"/>
    <property type="evidence" value="ECO:0007669"/>
    <property type="project" value="InterPro"/>
</dbReference>
<dbReference type="Pfam" id="PF00041">
    <property type="entry name" value="fn3"/>
    <property type="match status" value="1"/>
</dbReference>
<evidence type="ECO:0000259" key="5">
    <source>
        <dbReference type="PROSITE" id="PS50853"/>
    </source>
</evidence>
<proteinExistence type="predicted"/>
<organism evidence="6 7">
    <name type="scientific">Nocardioides marinus</name>
    <dbReference type="NCBI Taxonomy" id="374514"/>
    <lineage>
        <taxon>Bacteria</taxon>
        <taxon>Bacillati</taxon>
        <taxon>Actinomycetota</taxon>
        <taxon>Actinomycetes</taxon>
        <taxon>Propionibacteriales</taxon>
        <taxon>Nocardioidaceae</taxon>
        <taxon>Nocardioides</taxon>
    </lineage>
</organism>
<sequence length="677" mass="69855">MSSTGSRVARGALSTALLSTVLALGVSGAPSVSLPAPDGPSTTRPGATDLLPRTVAGREALRVVGEDLAAVAALNGRTESELRSLLLEDASLVLTPAGRLAYRDDLTARSEPGSAPARATYPTSQTFTLHSRPGSKRTIFLDFDGATSYGSQWSTDTGTVDGFSLDGDPAFNAEEHATIQEVWQRVAEDYAPFDVDVTTEDPGQAAITRSGSNDQVYGTRAQITGDAEAHADLCGNQYCTGIAYIGVFDEPNQHASLQPAWAFTRYFDDVSSIAETVSHEVGHNLGLDHHGRGGDAYYAGHANWAPIMGSGLKPVIQWSNGDYSNATSPDQDDLALITDTNPHTFAGGLSLVADEAGSTVATAAGSLPSSGAIITSRTDKDVFALGTCTGPVAVTASPAPVSPNLDISLDLLDAGGSVLDTDDPTSDFGDGSTAGGMGATVSITDGAGRSLFVRVDGVGTGSVDTGYDDYGSIGHYTLDVTCEGGGSTAEAPGAVTGLSASSSAPTSATATWSAPADDGGSSITGYHVSLAGGGTTLVSAGTTSHTFTGLSPDTTYTVQVAAVNAEGDGPTSSTQVTTQADEVVEPTDPLAGPKITKGSYNRRGTKLTLKWAPVDDAAGYVVVFTNRRGKVMDFFDQGQRTRGRVAMRKVSKKARFVQMVAYDLDGNIGDYGKRWRL</sequence>
<keyword evidence="3" id="KW-0119">Carbohydrate metabolism</keyword>
<keyword evidence="1" id="KW-0677">Repeat</keyword>
<comment type="caution">
    <text evidence="6">The sequence shown here is derived from an EMBL/GenBank/DDBJ whole genome shotgun (WGS) entry which is preliminary data.</text>
</comment>
<dbReference type="PRINTS" id="PR00014">
    <property type="entry name" value="FNTYPEIII"/>
</dbReference>
<dbReference type="RefSeq" id="WP_179531773.1">
    <property type="nucleotide sequence ID" value="NZ_BAAAPP010000005.1"/>
</dbReference>
<dbReference type="Proteomes" id="UP000537326">
    <property type="component" value="Unassembled WGS sequence"/>
</dbReference>
<feature type="signal peptide" evidence="4">
    <location>
        <begin position="1"/>
        <end position="23"/>
    </location>
</feature>
<dbReference type="SUPFAM" id="SSF55486">
    <property type="entry name" value="Metalloproteases ('zincins'), catalytic domain"/>
    <property type="match status" value="1"/>
</dbReference>
<gene>
    <name evidence="6" type="ORF">BKA05_002539</name>
</gene>